<organism evidence="11 12">
    <name type="scientific">Neoasaia chiangmaiensis</name>
    <dbReference type="NCBI Taxonomy" id="320497"/>
    <lineage>
        <taxon>Bacteria</taxon>
        <taxon>Pseudomonadati</taxon>
        <taxon>Pseudomonadota</taxon>
        <taxon>Alphaproteobacteria</taxon>
        <taxon>Acetobacterales</taxon>
        <taxon>Acetobacteraceae</taxon>
        <taxon>Neoasaia</taxon>
    </lineage>
</organism>
<protein>
    <recommendedName>
        <fullName evidence="3">tRNA threonylcarbamoyladenosine biosynthesis protein TsaE</fullName>
    </recommendedName>
    <alternativeName>
        <fullName evidence="10">t(6)A37 threonylcarbamoyladenosine biosynthesis protein TsaE</fullName>
    </alternativeName>
</protein>
<dbReference type="OrthoDB" id="9800307at2"/>
<dbReference type="InterPro" id="IPR027417">
    <property type="entry name" value="P-loop_NTPase"/>
</dbReference>
<keyword evidence="7" id="KW-0547">Nucleotide-binding</keyword>
<keyword evidence="5" id="KW-0819">tRNA processing</keyword>
<evidence type="ECO:0000313" key="11">
    <source>
        <dbReference type="EMBL" id="AQS89314.1"/>
    </source>
</evidence>
<dbReference type="Pfam" id="PF02367">
    <property type="entry name" value="TsaE"/>
    <property type="match status" value="1"/>
</dbReference>
<dbReference type="Proteomes" id="UP000188604">
    <property type="component" value="Chromosome"/>
</dbReference>
<evidence type="ECO:0000256" key="7">
    <source>
        <dbReference type="ARBA" id="ARBA00022741"/>
    </source>
</evidence>
<dbReference type="STRING" id="320497.A0U93_05465"/>
<comment type="subcellular location">
    <subcellularLocation>
        <location evidence="1">Cytoplasm</location>
    </subcellularLocation>
</comment>
<dbReference type="GO" id="GO:0005737">
    <property type="term" value="C:cytoplasm"/>
    <property type="evidence" value="ECO:0007669"/>
    <property type="project" value="UniProtKB-SubCell"/>
</dbReference>
<evidence type="ECO:0000256" key="3">
    <source>
        <dbReference type="ARBA" id="ARBA00019010"/>
    </source>
</evidence>
<reference evidence="11 12" key="1">
    <citation type="submission" date="2016-03" db="EMBL/GenBank/DDBJ databases">
        <title>Acetic acid bacteria sequencing.</title>
        <authorList>
            <person name="Brandt J."/>
            <person name="Jakob F."/>
            <person name="Vogel R.F."/>
        </authorList>
    </citation>
    <scope>NUCLEOTIDE SEQUENCE [LARGE SCALE GENOMIC DNA]</scope>
    <source>
        <strain evidence="11 12">NBRC 101099</strain>
    </source>
</reference>
<evidence type="ECO:0000256" key="10">
    <source>
        <dbReference type="ARBA" id="ARBA00032441"/>
    </source>
</evidence>
<name>A0A1U9KTY2_9PROT</name>
<dbReference type="SUPFAM" id="SSF52540">
    <property type="entry name" value="P-loop containing nucleoside triphosphate hydrolases"/>
    <property type="match status" value="1"/>
</dbReference>
<evidence type="ECO:0000256" key="9">
    <source>
        <dbReference type="ARBA" id="ARBA00022842"/>
    </source>
</evidence>
<sequence length="143" mass="15499">MTIDLADQAATEALARRVAACARMGDTIALSGEMGVGKSVFARAFLRYLSDDPMLEVPSPTFSLVQIYDTPKGAVAHFDLWRLGGPDDLHELGWDELQGGIMLVEWPDRAGDELPADSLRITLRHGVSDAARVAHIEGWGGRP</sequence>
<dbReference type="EMBL" id="CP014691">
    <property type="protein sequence ID" value="AQS89314.1"/>
    <property type="molecule type" value="Genomic_DNA"/>
</dbReference>
<evidence type="ECO:0000256" key="1">
    <source>
        <dbReference type="ARBA" id="ARBA00004496"/>
    </source>
</evidence>
<comment type="similarity">
    <text evidence="2">Belongs to the TsaE family.</text>
</comment>
<dbReference type="GO" id="GO:0046872">
    <property type="term" value="F:metal ion binding"/>
    <property type="evidence" value="ECO:0007669"/>
    <property type="project" value="UniProtKB-KW"/>
</dbReference>
<dbReference type="AlphaFoldDB" id="A0A1U9KTY2"/>
<keyword evidence="8" id="KW-0067">ATP-binding</keyword>
<evidence type="ECO:0000256" key="4">
    <source>
        <dbReference type="ARBA" id="ARBA00022490"/>
    </source>
</evidence>
<dbReference type="GO" id="GO:0005524">
    <property type="term" value="F:ATP binding"/>
    <property type="evidence" value="ECO:0007669"/>
    <property type="project" value="UniProtKB-KW"/>
</dbReference>
<dbReference type="InterPro" id="IPR003442">
    <property type="entry name" value="T6A_TsaE"/>
</dbReference>
<dbReference type="PANTHER" id="PTHR33540:SF2">
    <property type="entry name" value="TRNA THREONYLCARBAMOYLADENOSINE BIOSYNTHESIS PROTEIN TSAE"/>
    <property type="match status" value="1"/>
</dbReference>
<evidence type="ECO:0000313" key="12">
    <source>
        <dbReference type="Proteomes" id="UP000188604"/>
    </source>
</evidence>
<gene>
    <name evidence="11" type="ORF">A0U93_05465</name>
</gene>
<dbReference type="GO" id="GO:0002949">
    <property type="term" value="P:tRNA threonylcarbamoyladenosine modification"/>
    <property type="evidence" value="ECO:0007669"/>
    <property type="project" value="InterPro"/>
</dbReference>
<keyword evidence="4" id="KW-0963">Cytoplasm</keyword>
<keyword evidence="9" id="KW-0460">Magnesium</keyword>
<dbReference type="NCBIfam" id="TIGR00150">
    <property type="entry name" value="T6A_YjeE"/>
    <property type="match status" value="1"/>
</dbReference>
<evidence type="ECO:0000256" key="8">
    <source>
        <dbReference type="ARBA" id="ARBA00022840"/>
    </source>
</evidence>
<evidence type="ECO:0000256" key="2">
    <source>
        <dbReference type="ARBA" id="ARBA00007599"/>
    </source>
</evidence>
<dbReference type="KEGG" id="nch:A0U93_05465"/>
<keyword evidence="6" id="KW-0479">Metal-binding</keyword>
<dbReference type="PANTHER" id="PTHR33540">
    <property type="entry name" value="TRNA THREONYLCARBAMOYLADENOSINE BIOSYNTHESIS PROTEIN TSAE"/>
    <property type="match status" value="1"/>
</dbReference>
<proteinExistence type="inferred from homology"/>
<accession>A0A1U9KTY2</accession>
<evidence type="ECO:0000256" key="6">
    <source>
        <dbReference type="ARBA" id="ARBA00022723"/>
    </source>
</evidence>
<dbReference type="Gene3D" id="3.40.50.300">
    <property type="entry name" value="P-loop containing nucleotide triphosphate hydrolases"/>
    <property type="match status" value="1"/>
</dbReference>
<evidence type="ECO:0000256" key="5">
    <source>
        <dbReference type="ARBA" id="ARBA00022694"/>
    </source>
</evidence>
<keyword evidence="12" id="KW-1185">Reference proteome</keyword>